<evidence type="ECO:0000256" key="1">
    <source>
        <dbReference type="SAM" id="MobiDB-lite"/>
    </source>
</evidence>
<organism evidence="3 4">
    <name type="scientific">Chlorobium phaeovibrioides</name>
    <dbReference type="NCBI Taxonomy" id="1094"/>
    <lineage>
        <taxon>Bacteria</taxon>
        <taxon>Pseudomonadati</taxon>
        <taxon>Chlorobiota</taxon>
        <taxon>Chlorobiia</taxon>
        <taxon>Chlorobiales</taxon>
        <taxon>Chlorobiaceae</taxon>
        <taxon>Chlorobium/Pelodictyon group</taxon>
        <taxon>Chlorobium</taxon>
    </lineage>
</organism>
<dbReference type="Pfam" id="PF24793">
    <property type="entry name" value="GINT1_N"/>
    <property type="match status" value="1"/>
</dbReference>
<dbReference type="RefSeq" id="WP_126385231.1">
    <property type="nucleotide sequence ID" value="NZ_RXYK01000025.1"/>
</dbReference>
<feature type="domain" description="Glucosamine inositolphosphorylceramide transferase 1 N-terminal" evidence="2">
    <location>
        <begin position="294"/>
        <end position="500"/>
    </location>
</feature>
<feature type="region of interest" description="Disordered" evidence="1">
    <location>
        <begin position="209"/>
        <end position="229"/>
    </location>
</feature>
<feature type="compositionally biased region" description="Low complexity" evidence="1">
    <location>
        <begin position="219"/>
        <end position="229"/>
    </location>
</feature>
<name>A0A432ATE1_CHLPH</name>
<dbReference type="Proteomes" id="UP000279908">
    <property type="component" value="Unassembled WGS sequence"/>
</dbReference>
<reference evidence="3 4" key="1">
    <citation type="submission" date="2018-12" db="EMBL/GenBank/DDBJ databases">
        <authorList>
            <person name="Lunina O.N."/>
            <person name="Grouzdev D.S."/>
            <person name="Gorlenko V.M."/>
            <person name="Savvichev A.S."/>
        </authorList>
    </citation>
    <scope>NUCLEOTIDE SEQUENCE [LARGE SCALE GENOMIC DNA]</scope>
    <source>
        <strain evidence="3 4">BrKhr-17</strain>
    </source>
</reference>
<dbReference type="EMBL" id="RXYK01000025">
    <property type="protein sequence ID" value="RTY35190.1"/>
    <property type="molecule type" value="Genomic_DNA"/>
</dbReference>
<dbReference type="InterPro" id="IPR056442">
    <property type="entry name" value="GINT1_N"/>
</dbReference>
<gene>
    <name evidence="3" type="ORF">EKD02_09410</name>
</gene>
<dbReference type="AlphaFoldDB" id="A0A432ATE1"/>
<comment type="caution">
    <text evidence="3">The sequence shown here is derived from an EMBL/GenBank/DDBJ whole genome shotgun (WGS) entry which is preliminary data.</text>
</comment>
<evidence type="ECO:0000313" key="4">
    <source>
        <dbReference type="Proteomes" id="UP000279908"/>
    </source>
</evidence>
<dbReference type="InterPro" id="IPR023296">
    <property type="entry name" value="Glyco_hydro_beta-prop_sf"/>
</dbReference>
<dbReference type="Gene3D" id="2.115.10.20">
    <property type="entry name" value="Glycosyl hydrolase domain, family 43"/>
    <property type="match status" value="1"/>
</dbReference>
<accession>A0A432ATE1</accession>
<protein>
    <recommendedName>
        <fullName evidence="2">Glucosamine inositolphosphorylceramide transferase 1 N-terminal domain-containing protein</fullName>
    </recommendedName>
</protein>
<sequence length="536" mass="60660">MINAVLVIDTETIDESLHRLIENSSESPQYRIGGIVILKSPFGFKEAIKRSLWKIISAIDHLAIFSSRHFRPYIRTRALNEYNIVSHKIHLNRPTEVASMITQLQPDILLWTAQGTPDTALQTTAPLGILALNAHTKGNSPEGPQGFTEALHQHKSAGFSILHWSKANSCPQITVSGKIPVSPFCSINRISLREKGFAFLHRELKRIAQNTSEPERESAGSSPAPSWKSAPSITRQLRYLLIRLLPSAFRMAYDRSAGRYVQKKAQRWSIAYQFTDKWQSADLRQSTIIKNPARHYLADPVVWSEDDQHVCFVEDFDYDTMKGTITGYELTTEGSIPLGTLLDEPFHLSFPFIFQWEGQTWMCPETHEAGEIRLYQPKNFPTGWRYSKTIMKGITAADTMLVEHEDRWWMLTNIDTSTLDERCSELHLFHADRPDSERWTPHPGNPVIFNSEQARNGGLIKDGGKLYRVFQVHGFNQYGESMGVAEITLMTPSTYEEKIVAAISPDLFPGCLGTHTLSYCNGVLALDILRQEKLSG</sequence>
<evidence type="ECO:0000313" key="3">
    <source>
        <dbReference type="EMBL" id="RTY35190.1"/>
    </source>
</evidence>
<dbReference type="SUPFAM" id="SSF75005">
    <property type="entry name" value="Arabinanase/levansucrase/invertase"/>
    <property type="match status" value="1"/>
</dbReference>
<evidence type="ECO:0000259" key="2">
    <source>
        <dbReference type="Pfam" id="PF24793"/>
    </source>
</evidence>
<proteinExistence type="predicted"/>